<dbReference type="Proteomes" id="UP001366085">
    <property type="component" value="Unassembled WGS sequence"/>
</dbReference>
<dbReference type="PIRSF" id="PIRSF006324">
    <property type="entry name" value="LeuE"/>
    <property type="match status" value="1"/>
</dbReference>
<feature type="transmembrane region" description="Helical" evidence="6">
    <location>
        <begin position="154"/>
        <end position="178"/>
    </location>
</feature>
<feature type="transmembrane region" description="Helical" evidence="6">
    <location>
        <begin position="6"/>
        <end position="29"/>
    </location>
</feature>
<dbReference type="PANTHER" id="PTHR30086">
    <property type="entry name" value="ARGININE EXPORTER PROTEIN ARGO"/>
    <property type="match status" value="1"/>
</dbReference>
<evidence type="ECO:0000256" key="1">
    <source>
        <dbReference type="ARBA" id="ARBA00004651"/>
    </source>
</evidence>
<evidence type="ECO:0000256" key="5">
    <source>
        <dbReference type="ARBA" id="ARBA00023136"/>
    </source>
</evidence>
<keyword evidence="5 6" id="KW-0472">Membrane</keyword>
<feature type="transmembrane region" description="Helical" evidence="6">
    <location>
        <begin position="121"/>
        <end position="142"/>
    </location>
</feature>
<keyword evidence="4 6" id="KW-1133">Transmembrane helix</keyword>
<name>A0ABU8LQ62_9MICO</name>
<gene>
    <name evidence="7" type="ORF">WDU93_12335</name>
</gene>
<comment type="caution">
    <text evidence="7">The sequence shown here is derived from an EMBL/GenBank/DDBJ whole genome shotgun (WGS) entry which is preliminary data.</text>
</comment>
<keyword evidence="2" id="KW-1003">Cell membrane</keyword>
<evidence type="ECO:0000313" key="7">
    <source>
        <dbReference type="EMBL" id="MEJ1092472.1"/>
    </source>
</evidence>
<accession>A0ABU8LQ62</accession>
<feature type="transmembrane region" description="Helical" evidence="6">
    <location>
        <begin position="41"/>
        <end position="59"/>
    </location>
</feature>
<feature type="transmembrane region" description="Helical" evidence="6">
    <location>
        <begin position="190"/>
        <end position="209"/>
    </location>
</feature>
<comment type="subcellular location">
    <subcellularLocation>
        <location evidence="1">Cell membrane</location>
        <topology evidence="1">Multi-pass membrane protein</topology>
    </subcellularLocation>
</comment>
<feature type="transmembrane region" description="Helical" evidence="6">
    <location>
        <begin position="65"/>
        <end position="86"/>
    </location>
</feature>
<dbReference type="PANTHER" id="PTHR30086:SF20">
    <property type="entry name" value="ARGININE EXPORTER PROTEIN ARGO-RELATED"/>
    <property type="match status" value="1"/>
</dbReference>
<evidence type="ECO:0000256" key="2">
    <source>
        <dbReference type="ARBA" id="ARBA00022475"/>
    </source>
</evidence>
<proteinExistence type="predicted"/>
<sequence>MPTPDALAAFALAAIILIVIPGPSVLFVIGRSLAYGRRGGLLSVLGNGLGTLPLVAAVALGVGTIVAQSAVLFTVIKMLGAAYLVYLGIQAIRHRGDGNVTDAGASAHRSLRTSVMLRQGFIVGITNPKTIVFFVAVLPQFVNFSAGNIPVQMMLLGLLAVTIGFLCDAIWALLSGTARQWFARSPRRMAGIRASGGALIVGLGVGLAVSGNKP</sequence>
<keyword evidence="3 6" id="KW-0812">Transmembrane</keyword>
<organism evidence="7 8">
    <name type="scientific">Microbacterium istanbulense</name>
    <dbReference type="NCBI Taxonomy" id="3122049"/>
    <lineage>
        <taxon>Bacteria</taxon>
        <taxon>Bacillati</taxon>
        <taxon>Actinomycetota</taxon>
        <taxon>Actinomycetes</taxon>
        <taxon>Micrococcales</taxon>
        <taxon>Microbacteriaceae</taxon>
        <taxon>Microbacterium</taxon>
    </lineage>
</organism>
<evidence type="ECO:0000256" key="4">
    <source>
        <dbReference type="ARBA" id="ARBA00022989"/>
    </source>
</evidence>
<evidence type="ECO:0000313" key="8">
    <source>
        <dbReference type="Proteomes" id="UP001366085"/>
    </source>
</evidence>
<dbReference type="Pfam" id="PF01810">
    <property type="entry name" value="LysE"/>
    <property type="match status" value="1"/>
</dbReference>
<keyword evidence="8" id="KW-1185">Reference proteome</keyword>
<dbReference type="RefSeq" id="WP_337321055.1">
    <property type="nucleotide sequence ID" value="NZ_JBBDGN010000012.1"/>
</dbReference>
<reference evidence="7 8" key="1">
    <citation type="submission" date="2024-02" db="EMBL/GenBank/DDBJ databases">
        <authorList>
            <person name="Saticioglu I.B."/>
        </authorList>
    </citation>
    <scope>NUCLEOTIDE SEQUENCE [LARGE SCALE GENOMIC DNA]</scope>
    <source>
        <strain evidence="7 8">Mu-43</strain>
    </source>
</reference>
<evidence type="ECO:0000256" key="6">
    <source>
        <dbReference type="SAM" id="Phobius"/>
    </source>
</evidence>
<dbReference type="InterPro" id="IPR001123">
    <property type="entry name" value="LeuE-type"/>
</dbReference>
<protein>
    <submittedName>
        <fullName evidence="7">LysE family translocator</fullName>
    </submittedName>
</protein>
<evidence type="ECO:0000256" key="3">
    <source>
        <dbReference type="ARBA" id="ARBA00022692"/>
    </source>
</evidence>
<dbReference type="EMBL" id="JBBDGN010000012">
    <property type="protein sequence ID" value="MEJ1092472.1"/>
    <property type="molecule type" value="Genomic_DNA"/>
</dbReference>